<evidence type="ECO:0000313" key="4">
    <source>
        <dbReference type="WBParaSite" id="SBAD_0001160201-mRNA-1"/>
    </source>
</evidence>
<gene>
    <name evidence="2" type="ORF">SBAD_LOCUS11220</name>
</gene>
<reference evidence="2 3" key="2">
    <citation type="submission" date="2018-11" db="EMBL/GenBank/DDBJ databases">
        <authorList>
            <consortium name="Pathogen Informatics"/>
        </authorList>
    </citation>
    <scope>NUCLEOTIDE SEQUENCE [LARGE SCALE GENOMIC DNA]</scope>
</reference>
<proteinExistence type="predicted"/>
<protein>
    <submittedName>
        <fullName evidence="4">PhoLip_ATPase_C domain-containing protein</fullName>
    </submittedName>
</protein>
<name>A0A183J5S1_9BILA</name>
<keyword evidence="1" id="KW-1133">Transmembrane helix</keyword>
<keyword evidence="1" id="KW-0472">Membrane</keyword>
<dbReference type="AlphaFoldDB" id="A0A183J5S1"/>
<evidence type="ECO:0000313" key="2">
    <source>
        <dbReference type="EMBL" id="VDP38054.1"/>
    </source>
</evidence>
<dbReference type="Proteomes" id="UP000270296">
    <property type="component" value="Unassembled WGS sequence"/>
</dbReference>
<feature type="transmembrane region" description="Helical" evidence="1">
    <location>
        <begin position="6"/>
        <end position="26"/>
    </location>
</feature>
<reference evidence="4" key="1">
    <citation type="submission" date="2016-06" db="UniProtKB">
        <authorList>
            <consortium name="WormBaseParasite"/>
        </authorList>
    </citation>
    <scope>IDENTIFICATION</scope>
</reference>
<evidence type="ECO:0000256" key="1">
    <source>
        <dbReference type="SAM" id="Phobius"/>
    </source>
</evidence>
<sequence length="37" mass="4298">MVLDSIRVFFIWAVSLAVGWQHFAYLQVTVMLMPLQS</sequence>
<keyword evidence="3" id="KW-1185">Reference proteome</keyword>
<organism evidence="4">
    <name type="scientific">Soboliphyme baturini</name>
    <dbReference type="NCBI Taxonomy" id="241478"/>
    <lineage>
        <taxon>Eukaryota</taxon>
        <taxon>Metazoa</taxon>
        <taxon>Ecdysozoa</taxon>
        <taxon>Nematoda</taxon>
        <taxon>Enoplea</taxon>
        <taxon>Dorylaimia</taxon>
        <taxon>Dioctophymatida</taxon>
        <taxon>Dioctophymatoidea</taxon>
        <taxon>Soboliphymatidae</taxon>
        <taxon>Soboliphyme</taxon>
    </lineage>
</organism>
<evidence type="ECO:0000313" key="3">
    <source>
        <dbReference type="Proteomes" id="UP000270296"/>
    </source>
</evidence>
<dbReference type="OrthoDB" id="29773at2759"/>
<dbReference type="EMBL" id="UZAM01015264">
    <property type="protein sequence ID" value="VDP38054.1"/>
    <property type="molecule type" value="Genomic_DNA"/>
</dbReference>
<accession>A0A183J5S1</accession>
<keyword evidence="1" id="KW-0812">Transmembrane</keyword>
<dbReference type="WBParaSite" id="SBAD_0001160201-mRNA-1">
    <property type="protein sequence ID" value="SBAD_0001160201-mRNA-1"/>
    <property type="gene ID" value="SBAD_0001160201"/>
</dbReference>